<evidence type="ECO:0000313" key="2">
    <source>
        <dbReference type="Proteomes" id="UP000234460"/>
    </source>
</evidence>
<evidence type="ECO:0000313" key="1">
    <source>
        <dbReference type="EMBL" id="SOR63571.1"/>
    </source>
</evidence>
<gene>
    <name evidence="1" type="ORF">LMANV2_730018</name>
</gene>
<comment type="caution">
    <text evidence="1">The sequence shown here is derived from an EMBL/GenBank/DDBJ whole genome shotgun (WGS) entry which is preliminary data.</text>
</comment>
<dbReference type="AlphaFoldDB" id="A0AAQ1P262"/>
<sequence length="55" mass="6515">MFHLNSPDFKRFAFSSKSKLCEYITTEINFLLRKIKIKSDISQICSHLNNFRICS</sequence>
<dbReference type="Proteomes" id="UP000234460">
    <property type="component" value="Chromosome LMANV2"/>
</dbReference>
<protein>
    <submittedName>
        <fullName evidence="1">Uncharacterized protein</fullName>
    </submittedName>
</protein>
<reference evidence="1 2" key="1">
    <citation type="submission" date="2017-11" db="EMBL/GenBank/DDBJ databases">
        <authorList>
            <person name="Lechat P."/>
        </authorList>
    </citation>
    <scope>NUCLEOTIDE SEQUENCE [LARGE SCALE GENOMIC DNA]</scope>
    <source>
        <strain evidence="1">L495</strain>
    </source>
</reference>
<dbReference type="EMBL" id="OEJX01000071">
    <property type="protein sequence ID" value="SOR63571.1"/>
    <property type="molecule type" value="Genomic_DNA"/>
</dbReference>
<proteinExistence type="predicted"/>
<name>A0AAQ1P262_LEPIR</name>
<accession>A0AAQ1P262</accession>
<organism evidence="1 2">
    <name type="scientific">Leptospira interrogans serovar Manilae</name>
    <dbReference type="NCBI Taxonomy" id="214675"/>
    <lineage>
        <taxon>Bacteria</taxon>
        <taxon>Pseudomonadati</taxon>
        <taxon>Spirochaetota</taxon>
        <taxon>Spirochaetia</taxon>
        <taxon>Leptospirales</taxon>
        <taxon>Leptospiraceae</taxon>
        <taxon>Leptospira</taxon>
    </lineage>
</organism>